<organism evidence="1 2">
    <name type="scientific">Pseudodesulfovibrio profundus</name>
    <dbReference type="NCBI Taxonomy" id="57320"/>
    <lineage>
        <taxon>Bacteria</taxon>
        <taxon>Pseudomonadati</taxon>
        <taxon>Thermodesulfobacteriota</taxon>
        <taxon>Desulfovibrionia</taxon>
        <taxon>Desulfovibrionales</taxon>
        <taxon>Desulfovibrionaceae</taxon>
    </lineage>
</organism>
<protein>
    <submittedName>
        <fullName evidence="1">Uncharacterized protein</fullName>
    </submittedName>
</protein>
<gene>
    <name evidence="1" type="ORF">DPRO_2733</name>
</gene>
<accession>A0A2C8FC54</accession>
<name>A0A2C8FC54_9BACT</name>
<keyword evidence="2" id="KW-1185">Reference proteome</keyword>
<dbReference type="AlphaFoldDB" id="A0A2C8FC54"/>
<dbReference type="Proteomes" id="UP000219215">
    <property type="component" value="Chromosome DPRO"/>
</dbReference>
<evidence type="ECO:0000313" key="2">
    <source>
        <dbReference type="Proteomes" id="UP000219215"/>
    </source>
</evidence>
<dbReference type="KEGG" id="pprf:DPRO_2733"/>
<reference evidence="2" key="1">
    <citation type="submission" date="2017-09" db="EMBL/GenBank/DDBJ databases">
        <authorList>
            <person name="Regsiter A."/>
            <person name="William W."/>
        </authorList>
    </citation>
    <scope>NUCLEOTIDE SEQUENCE [LARGE SCALE GENOMIC DNA]</scope>
    <source>
        <strain evidence="2">500-1</strain>
    </source>
</reference>
<dbReference type="EMBL" id="LT907975">
    <property type="protein sequence ID" value="SOB59643.1"/>
    <property type="molecule type" value="Genomic_DNA"/>
</dbReference>
<evidence type="ECO:0000313" key="1">
    <source>
        <dbReference type="EMBL" id="SOB59643.1"/>
    </source>
</evidence>
<sequence length="51" mass="5838">MVVFRRLSDLILIPPVWRTLARLIGEIVIPKDSPYCGTYPNIKGKPSRIFP</sequence>
<proteinExistence type="predicted"/>